<sequence length="1050" mass="121490">MDPRLCKDEGYQKFLTLAVISKSEVDAFTQQPLNTMSEGDAISLSNASLQVTHRDSLNVESSSTASEISQVEMQNVRQKGDPGCRLYKGDHLFEPGLENLIYNFEDSSQKVLTPLCDTRTCLSNKDSLYVADWKESSDNERIFFPREESLSKGESTQRSKMLDWSKESSITGKDLIKKASWETENEEVSLAKELLPLEDDPFVIMRESLLECIVKESPIKEVSYFLTQPTGSLTKKNPCFVKEELFFREDNFNLTGKAASHEGNTTATEQHVDCAENLKDISPVSLDENIEYIRALMKSNRLMKENIKSNLLHSCTKEESVGGSLLSESGACISEKSLFHPSEKSLDGQEECKQGDRGSKGILPSHSTRSHCLSPYEASFNMYETKNSELGPEKWQFQEGDVDLNEVIKGLEQDQQMQQTQITDLQYDNIFLEKKIKEIEKLLLEEGCVDLDEVMKKVEQDQKKQQTQIMDLYYDNISLETKIKQLEVEIVQQLHFIDTINKLKKNIEDLIEAKDKITVEKSETDSCLKNVQEALSSARDHLEEAGAERKALLLQLEKLKTNYSLLQEKHEAEMEQKIKSTTQCLQMDQTICRKEQEIQELQHLKQKLDHEVKTATSALHRLREEKENAEKQLLSLQAELQRQKDDRLTERQQLESRYNNLVAQIKILQTESENERAETDKMQQQISAFKIENQELQQQIVKDREQNHFLQLETARWKEQYDKIRESQIVKEQMQYQMIQTLRHKIGIQKEELRKKEEEIEWKMHILGRFLLDMKSMHSDLIQKNFHSEEDRFSSPYVQRASQLLSKIRSLLSLTEGLLTCQDMDSTIEYSKKSEMITELGEKMKNVTLKKKTLEKELQKHRESIAVMRELIIHEKASQDQVTEDAGTGQEKTGSGTELLDLLKTKLGEYHKQSDDLHCQITKLENHLVLKEEECKRLTGENEKLQGDLGSLTCKVTSYEEIIECADQRLEIASSQISYLEKRNKHLEDLIKKFKMKARKLRQRCWSAFPKAMTEGQDVQKSNGNNVDTKEQKMKYSLYHCQSSKLHVFK</sequence>
<feature type="coiled-coil region" evidence="1">
    <location>
        <begin position="921"/>
        <end position="948"/>
    </location>
</feature>
<dbReference type="AlphaFoldDB" id="A0A4D9ELX4"/>
<name>A0A4D9ELX4_9SAUR</name>
<feature type="coiled-coil region" evidence="1">
    <location>
        <begin position="500"/>
        <end position="713"/>
    </location>
</feature>
<evidence type="ECO:0000259" key="3">
    <source>
        <dbReference type="Pfam" id="PF15066"/>
    </source>
</evidence>
<organism evidence="4 5">
    <name type="scientific">Platysternon megacephalum</name>
    <name type="common">big-headed turtle</name>
    <dbReference type="NCBI Taxonomy" id="55544"/>
    <lineage>
        <taxon>Eukaryota</taxon>
        <taxon>Metazoa</taxon>
        <taxon>Chordata</taxon>
        <taxon>Craniata</taxon>
        <taxon>Vertebrata</taxon>
        <taxon>Euteleostomi</taxon>
        <taxon>Archelosauria</taxon>
        <taxon>Testudinata</taxon>
        <taxon>Testudines</taxon>
        <taxon>Cryptodira</taxon>
        <taxon>Durocryptodira</taxon>
        <taxon>Testudinoidea</taxon>
        <taxon>Platysternidae</taxon>
        <taxon>Platysternon</taxon>
    </lineage>
</organism>
<evidence type="ECO:0000256" key="2">
    <source>
        <dbReference type="SAM" id="MobiDB-lite"/>
    </source>
</evidence>
<keyword evidence="5" id="KW-1185">Reference proteome</keyword>
<dbReference type="Pfam" id="PF15066">
    <property type="entry name" value="CAGE1"/>
    <property type="match status" value="3"/>
</dbReference>
<proteinExistence type="predicted"/>
<keyword evidence="1" id="KW-0175">Coiled coil</keyword>
<feature type="coiled-coil region" evidence="1">
    <location>
        <begin position="837"/>
        <end position="871"/>
    </location>
</feature>
<feature type="domain" description="Cancer-associated gene protein 1 N-terminal" evidence="3">
    <location>
        <begin position="340"/>
        <end position="440"/>
    </location>
</feature>
<feature type="region of interest" description="Disordered" evidence="2">
    <location>
        <begin position="342"/>
        <end position="366"/>
    </location>
</feature>
<dbReference type="OrthoDB" id="9898225at2759"/>
<feature type="compositionally biased region" description="Basic and acidic residues" evidence="2">
    <location>
        <begin position="342"/>
        <end position="359"/>
    </location>
</feature>
<protein>
    <submittedName>
        <fullName evidence="4">Cancer-associated protein 1-like</fullName>
    </submittedName>
</protein>
<feature type="domain" description="Cancer-associated gene protein 1 N-terminal" evidence="3">
    <location>
        <begin position="36"/>
        <end position="285"/>
    </location>
</feature>
<gene>
    <name evidence="4" type="ORF">DR999_PMT07831</name>
</gene>
<reference evidence="4 5" key="1">
    <citation type="submission" date="2019-04" db="EMBL/GenBank/DDBJ databases">
        <title>Draft genome of the big-headed turtle Platysternon megacephalum.</title>
        <authorList>
            <person name="Gong S."/>
        </authorList>
    </citation>
    <scope>NUCLEOTIDE SEQUENCE [LARGE SCALE GENOMIC DNA]</scope>
    <source>
        <strain evidence="4">DO16091913</strain>
        <tissue evidence="4">Muscle</tissue>
    </source>
</reference>
<dbReference type="PANTHER" id="PTHR36864">
    <property type="entry name" value="CANCER-ASSOCIATED GENE 1 PROTEIN"/>
    <property type="match status" value="1"/>
</dbReference>
<evidence type="ECO:0000313" key="5">
    <source>
        <dbReference type="Proteomes" id="UP000297703"/>
    </source>
</evidence>
<dbReference type="SUPFAM" id="SSF57997">
    <property type="entry name" value="Tropomyosin"/>
    <property type="match status" value="1"/>
</dbReference>
<comment type="caution">
    <text evidence="4">The sequence shown here is derived from an EMBL/GenBank/DDBJ whole genome shotgun (WGS) entry which is preliminary data.</text>
</comment>
<dbReference type="EMBL" id="QXTE01000057">
    <property type="protein sequence ID" value="TFK09113.1"/>
    <property type="molecule type" value="Genomic_DNA"/>
</dbReference>
<evidence type="ECO:0000313" key="4">
    <source>
        <dbReference type="EMBL" id="TFK09113.1"/>
    </source>
</evidence>
<reference evidence="4 5" key="2">
    <citation type="submission" date="2019-04" db="EMBL/GenBank/DDBJ databases">
        <title>The genome sequence of big-headed turtle.</title>
        <authorList>
            <person name="Gong S."/>
        </authorList>
    </citation>
    <scope>NUCLEOTIDE SEQUENCE [LARGE SCALE GENOMIC DNA]</scope>
    <source>
        <strain evidence="4">DO16091913</strain>
        <tissue evidence="4">Muscle</tissue>
    </source>
</reference>
<dbReference type="InterPro" id="IPR029381">
    <property type="entry name" value="CAGE1_N"/>
</dbReference>
<evidence type="ECO:0000256" key="1">
    <source>
        <dbReference type="SAM" id="Coils"/>
    </source>
</evidence>
<dbReference type="PANTHER" id="PTHR36864:SF1">
    <property type="entry name" value="CANCER-ASSOCIATED GENE 1 PROTEIN"/>
    <property type="match status" value="1"/>
</dbReference>
<dbReference type="InterPro" id="IPR052686">
    <property type="entry name" value="CAGE1_homolog"/>
</dbReference>
<accession>A0A4D9ELX4</accession>
<dbReference type="Proteomes" id="UP000297703">
    <property type="component" value="Unassembled WGS sequence"/>
</dbReference>
<dbReference type="STRING" id="55544.A0A4D9ELX4"/>
<feature type="domain" description="Cancer-associated gene protein 1 N-terminal" evidence="3">
    <location>
        <begin position="448"/>
        <end position="666"/>
    </location>
</feature>